<evidence type="ECO:0000256" key="1">
    <source>
        <dbReference type="ARBA" id="ARBA00004141"/>
    </source>
</evidence>
<evidence type="ECO:0000256" key="4">
    <source>
        <dbReference type="ARBA" id="ARBA00023136"/>
    </source>
</evidence>
<reference evidence="7" key="1">
    <citation type="submission" date="2017-04" db="EMBL/GenBank/DDBJ databases">
        <authorList>
            <person name="Bumgarner R.E."/>
            <person name="Fredricks D.N."/>
            <person name="Srinivasan S."/>
        </authorList>
    </citation>
    <scope>NUCLEOTIDE SEQUENCE [LARGE SCALE GENOMIC DNA]</scope>
    <source>
        <strain evidence="7">KA00405</strain>
    </source>
</reference>
<dbReference type="InterPro" id="IPR003339">
    <property type="entry name" value="ABC/ECF_trnsptr_transmembrane"/>
</dbReference>
<gene>
    <name evidence="6" type="ORF">B7R76_05395</name>
</gene>
<evidence type="ECO:0000313" key="6">
    <source>
        <dbReference type="EMBL" id="PNH18279.1"/>
    </source>
</evidence>
<dbReference type="PANTHER" id="PTHR33514">
    <property type="entry name" value="PROTEIN ABCI12, CHLOROPLASTIC"/>
    <property type="match status" value="1"/>
</dbReference>
<feature type="transmembrane region" description="Helical" evidence="5">
    <location>
        <begin position="111"/>
        <end position="138"/>
    </location>
</feature>
<dbReference type="CDD" id="cd16914">
    <property type="entry name" value="EcfT"/>
    <property type="match status" value="1"/>
</dbReference>
<comment type="subcellular location">
    <subcellularLocation>
        <location evidence="1">Membrane</location>
        <topology evidence="1">Multi-pass membrane protein</topology>
    </subcellularLocation>
</comment>
<feature type="transmembrane region" description="Helical" evidence="5">
    <location>
        <begin position="250"/>
        <end position="270"/>
    </location>
</feature>
<keyword evidence="4 5" id="KW-0472">Membrane</keyword>
<evidence type="ECO:0000256" key="5">
    <source>
        <dbReference type="SAM" id="Phobius"/>
    </source>
</evidence>
<evidence type="ECO:0000313" key="7">
    <source>
        <dbReference type="Proteomes" id="UP000236394"/>
    </source>
</evidence>
<organism evidence="6 7">
    <name type="scientific">Mageeibacillus indolicus</name>
    <dbReference type="NCBI Taxonomy" id="884684"/>
    <lineage>
        <taxon>Bacteria</taxon>
        <taxon>Bacillati</taxon>
        <taxon>Bacillota</taxon>
        <taxon>Clostridia</taxon>
        <taxon>Eubacteriales</taxon>
        <taxon>Oscillospiraceae</taxon>
        <taxon>Mageeibacillus</taxon>
    </lineage>
</organism>
<accession>A0A2J8B0I3</accession>
<evidence type="ECO:0000256" key="3">
    <source>
        <dbReference type="ARBA" id="ARBA00022989"/>
    </source>
</evidence>
<evidence type="ECO:0008006" key="8">
    <source>
        <dbReference type="Google" id="ProtNLM"/>
    </source>
</evidence>
<dbReference type="GO" id="GO:0005886">
    <property type="term" value="C:plasma membrane"/>
    <property type="evidence" value="ECO:0007669"/>
    <property type="project" value="UniProtKB-ARBA"/>
</dbReference>
<dbReference type="AlphaFoldDB" id="A0A2J8B0I3"/>
<name>A0A2J8B0I3_9FIRM</name>
<sequence>MRRLCMQITIGNYYTGNSGLHRLDPRVKFLAALGMMILIFCLHTSAALLAYGVFLFVLCLSSRIPLCKLARSVRSVLFLAGLAFIFNLFSGSGIILWQFYGLKITDTGLSIAVIVAVRLFYLVITSTLLLTAVTTPLAVADAMEKLMNPLIRLGFPGHELALIMSIALRYVPTLVTETDKIMKAQAARGADFDTGGLWSRLRGMVTVLVPLFVSAFKRAADLALAMEARCYSGGAGRTKLHPLRMKKADWLWTASFVVAAACMIALEIAWKKLM</sequence>
<dbReference type="PANTHER" id="PTHR33514:SF13">
    <property type="entry name" value="PROTEIN ABCI12, CHLOROPLASTIC"/>
    <property type="match status" value="1"/>
</dbReference>
<protein>
    <recommendedName>
        <fullName evidence="8">Cobalt transport protein</fullName>
    </recommendedName>
</protein>
<dbReference type="EMBL" id="NBZD01000003">
    <property type="protein sequence ID" value="PNH18279.1"/>
    <property type="molecule type" value="Genomic_DNA"/>
</dbReference>
<dbReference type="Pfam" id="PF02361">
    <property type="entry name" value="CbiQ"/>
    <property type="match status" value="1"/>
</dbReference>
<comment type="caution">
    <text evidence="6">The sequence shown here is derived from an EMBL/GenBank/DDBJ whole genome shotgun (WGS) entry which is preliminary data.</text>
</comment>
<keyword evidence="3 5" id="KW-1133">Transmembrane helix</keyword>
<evidence type="ECO:0000256" key="2">
    <source>
        <dbReference type="ARBA" id="ARBA00022692"/>
    </source>
</evidence>
<feature type="transmembrane region" description="Helical" evidence="5">
    <location>
        <begin position="76"/>
        <end position="99"/>
    </location>
</feature>
<proteinExistence type="predicted"/>
<keyword evidence="2 5" id="KW-0812">Transmembrane</keyword>
<dbReference type="Proteomes" id="UP000236394">
    <property type="component" value="Unassembled WGS sequence"/>
</dbReference>
<feature type="transmembrane region" description="Helical" evidence="5">
    <location>
        <begin position="29"/>
        <end position="56"/>
    </location>
</feature>